<comment type="pathway">
    <text evidence="2">Cell wall biogenesis; lipoteichoic acid biosynthesis.</text>
</comment>
<name>A0A087AZS5_9BIFI</name>
<dbReference type="Pfam" id="PF00884">
    <property type="entry name" value="Sulfatase"/>
    <property type="match status" value="1"/>
</dbReference>
<evidence type="ECO:0000256" key="6">
    <source>
        <dbReference type="ARBA" id="ARBA00023136"/>
    </source>
</evidence>
<evidence type="ECO:0000256" key="2">
    <source>
        <dbReference type="ARBA" id="ARBA00004936"/>
    </source>
</evidence>
<gene>
    <name evidence="10" type="ORF">BCUN_2140</name>
</gene>
<dbReference type="PANTHER" id="PTHR47371">
    <property type="entry name" value="LIPOTEICHOIC ACID SYNTHASE"/>
    <property type="match status" value="1"/>
</dbReference>
<keyword evidence="5 8" id="KW-1133">Transmembrane helix</keyword>
<organism evidence="10 11">
    <name type="scientific">Bifidobacterium cuniculi</name>
    <dbReference type="NCBI Taxonomy" id="1688"/>
    <lineage>
        <taxon>Bacteria</taxon>
        <taxon>Bacillati</taxon>
        <taxon>Actinomycetota</taxon>
        <taxon>Actinomycetes</taxon>
        <taxon>Bifidobacteriales</taxon>
        <taxon>Bifidobacteriaceae</taxon>
        <taxon>Bifidobacterium</taxon>
    </lineage>
</organism>
<evidence type="ECO:0000256" key="7">
    <source>
        <dbReference type="SAM" id="MobiDB-lite"/>
    </source>
</evidence>
<keyword evidence="6 8" id="KW-0472">Membrane</keyword>
<feature type="transmembrane region" description="Helical" evidence="8">
    <location>
        <begin position="162"/>
        <end position="183"/>
    </location>
</feature>
<comment type="subcellular location">
    <subcellularLocation>
        <location evidence="1">Cell membrane</location>
        <topology evidence="1">Multi-pass membrane protein</topology>
    </subcellularLocation>
</comment>
<dbReference type="Proteomes" id="UP000029067">
    <property type="component" value="Unassembled WGS sequence"/>
</dbReference>
<dbReference type="PANTHER" id="PTHR47371:SF3">
    <property type="entry name" value="PHOSPHOGLYCEROL TRANSFERASE I"/>
    <property type="match status" value="1"/>
</dbReference>
<dbReference type="InterPro" id="IPR017850">
    <property type="entry name" value="Alkaline_phosphatase_core_sf"/>
</dbReference>
<evidence type="ECO:0000259" key="9">
    <source>
        <dbReference type="Pfam" id="PF00884"/>
    </source>
</evidence>
<sequence>MSMGDLSRNRELPEEEAVSDDQPRPVDGATSAVPADTAEDAVDDGAAVDVSDVDVTVDGDAVTVAEQTVAAGDRAAAGSRHGTADNGIAADSVDSGAADGDSTADTTERDTADGADGATPDTATSAVTKRRRLHAPAWWRHYRESKFYQVWNKRPKWSYGSYGLVALVVLAVADLLVLWSMNMDAKYDPEAGWIVNQVFLSELLKLSSLPGFLNFIALALVYLICVTLINRFWVGTAVFGAIAGVYAFANKVKVTMRNEPVIPSDLGFLTGGGGGEDVASFITETVKPTVNAGVALVVWFVVLCVLMQFVDRRRAFIHCSWRRPLRPWTNGFGLVCRILAPILSICLLVSYAGGLGEPTSATRAFLREFGYQPTLWNVLDDAKSNGALTTFLSLTDVKAMDDEPDYSKETMAAINSRYAKLADEVNQERTQQLTDSTVIMVLSETFSDPNRVPNVHFDIDPMPFIRSLKGTTTSGLMLSPGYGGGTANIEFQQMTGLSMANFSASMLSPYQQLVATRPKMFSFNQMWNEACGGDTSCSVGFHPFLQRFYLRGVNYRKFGFSHLYTLDSDPKITHADTYEGAVAKSSNVSDEQAYLNVLDEVKANAAADKPAQFIELVTMQNHAPYPDLYGATNEFHAANKTTDTPGGEMGVIAEYAKGLQLTDQATEDFLEELDAIDEPITVVFYGDHLPGIYTTAAAKDENSLTLHETDYFIWSNQASSSHDVKLPESDAAYTSSNFFMAQAAQQMNARISPYLALLTKLHQEVPAMSRSVTSGGVWNTDGSVTLLDSSGNPIDEKDLSDEAKQLLKDYKLVQYDMTVGDNYLMDDGFMALPKQ</sequence>
<evidence type="ECO:0000256" key="3">
    <source>
        <dbReference type="ARBA" id="ARBA00022475"/>
    </source>
</evidence>
<feature type="compositionally biased region" description="Low complexity" evidence="7">
    <location>
        <begin position="87"/>
        <end position="105"/>
    </location>
</feature>
<evidence type="ECO:0000313" key="11">
    <source>
        <dbReference type="Proteomes" id="UP000029067"/>
    </source>
</evidence>
<dbReference type="STRING" id="1688.BCUN_2140"/>
<feature type="transmembrane region" description="Helical" evidence="8">
    <location>
        <begin position="290"/>
        <end position="310"/>
    </location>
</feature>
<evidence type="ECO:0000256" key="8">
    <source>
        <dbReference type="SAM" id="Phobius"/>
    </source>
</evidence>
<dbReference type="AlphaFoldDB" id="A0A087AZS5"/>
<dbReference type="Gene3D" id="3.40.720.10">
    <property type="entry name" value="Alkaline Phosphatase, subunit A"/>
    <property type="match status" value="1"/>
</dbReference>
<feature type="region of interest" description="Disordered" evidence="7">
    <location>
        <begin position="1"/>
        <end position="49"/>
    </location>
</feature>
<dbReference type="GO" id="GO:0005886">
    <property type="term" value="C:plasma membrane"/>
    <property type="evidence" value="ECO:0007669"/>
    <property type="project" value="UniProtKB-SubCell"/>
</dbReference>
<keyword evidence="4 8" id="KW-0812">Transmembrane</keyword>
<accession>A0A087AZS5</accession>
<feature type="transmembrane region" description="Helical" evidence="8">
    <location>
        <begin position="331"/>
        <end position="353"/>
    </location>
</feature>
<dbReference type="InterPro" id="IPR000917">
    <property type="entry name" value="Sulfatase_N"/>
</dbReference>
<feature type="transmembrane region" description="Helical" evidence="8">
    <location>
        <begin position="203"/>
        <end position="225"/>
    </location>
</feature>
<dbReference type="GO" id="GO:0016740">
    <property type="term" value="F:transferase activity"/>
    <property type="evidence" value="ECO:0007669"/>
    <property type="project" value="UniProtKB-KW"/>
</dbReference>
<feature type="domain" description="Sulfatase N-terminal" evidence="9">
    <location>
        <begin position="437"/>
        <end position="748"/>
    </location>
</feature>
<keyword evidence="3" id="KW-1003">Cell membrane</keyword>
<protein>
    <submittedName>
        <fullName evidence="10">Phosphoglycerol transferase</fullName>
    </submittedName>
</protein>
<evidence type="ECO:0000256" key="5">
    <source>
        <dbReference type="ARBA" id="ARBA00022989"/>
    </source>
</evidence>
<dbReference type="eggNOG" id="COG1368">
    <property type="taxonomic scope" value="Bacteria"/>
</dbReference>
<evidence type="ECO:0000256" key="1">
    <source>
        <dbReference type="ARBA" id="ARBA00004651"/>
    </source>
</evidence>
<feature type="compositionally biased region" description="Low complexity" evidence="7">
    <location>
        <begin position="114"/>
        <end position="126"/>
    </location>
</feature>
<dbReference type="CDD" id="cd16015">
    <property type="entry name" value="LTA_synthase"/>
    <property type="match status" value="1"/>
</dbReference>
<dbReference type="InterPro" id="IPR050448">
    <property type="entry name" value="OpgB/LTA_synthase_biosynth"/>
</dbReference>
<dbReference type="EMBL" id="JGYV01000005">
    <property type="protein sequence ID" value="KFI64275.1"/>
    <property type="molecule type" value="Genomic_DNA"/>
</dbReference>
<keyword evidence="10" id="KW-0808">Transferase</keyword>
<proteinExistence type="predicted"/>
<dbReference type="RefSeq" id="WP_238552323.1">
    <property type="nucleotide sequence ID" value="NZ_JGYV01000005.1"/>
</dbReference>
<reference evidence="10 11" key="1">
    <citation type="submission" date="2014-03" db="EMBL/GenBank/DDBJ databases">
        <title>Genomics of Bifidobacteria.</title>
        <authorList>
            <person name="Ventura M."/>
            <person name="Milani C."/>
            <person name="Lugli G.A."/>
        </authorList>
    </citation>
    <scope>NUCLEOTIDE SEQUENCE [LARGE SCALE GENOMIC DNA]</scope>
    <source>
        <strain evidence="10 11">LMG 10738</strain>
    </source>
</reference>
<keyword evidence="11" id="KW-1185">Reference proteome</keyword>
<evidence type="ECO:0000256" key="4">
    <source>
        <dbReference type="ARBA" id="ARBA00022692"/>
    </source>
</evidence>
<feature type="region of interest" description="Disordered" evidence="7">
    <location>
        <begin position="73"/>
        <end position="127"/>
    </location>
</feature>
<comment type="caution">
    <text evidence="10">The sequence shown here is derived from an EMBL/GenBank/DDBJ whole genome shotgun (WGS) entry which is preliminary data.</text>
</comment>
<feature type="transmembrane region" description="Helical" evidence="8">
    <location>
        <begin position="232"/>
        <end position="249"/>
    </location>
</feature>
<evidence type="ECO:0000313" key="10">
    <source>
        <dbReference type="EMBL" id="KFI64275.1"/>
    </source>
</evidence>